<comment type="caution">
    <text evidence="1">The sequence shown here is derived from an EMBL/GenBank/DDBJ whole genome shotgun (WGS) entry which is preliminary data.</text>
</comment>
<protein>
    <submittedName>
        <fullName evidence="1">Uncharacterized protein</fullName>
    </submittedName>
</protein>
<proteinExistence type="predicted"/>
<dbReference type="PANTHER" id="PTHR23404">
    <property type="entry name" value="MOLYBDOPTERIN SYNTHASE RELATED"/>
    <property type="match status" value="1"/>
</dbReference>
<evidence type="ECO:0000313" key="2">
    <source>
        <dbReference type="Proteomes" id="UP000195043"/>
    </source>
</evidence>
<keyword evidence="2" id="KW-1185">Reference proteome</keyword>
<dbReference type="GO" id="GO:0006777">
    <property type="term" value="P:Mo-molybdopterin cofactor biosynthetic process"/>
    <property type="evidence" value="ECO:0007669"/>
    <property type="project" value="InterPro"/>
</dbReference>
<dbReference type="STRING" id="1834191.A5886_001062"/>
<reference evidence="1 2" key="1">
    <citation type="submission" date="2017-05" db="EMBL/GenBank/DDBJ databases">
        <title>The Genome Sequence of Enterococcus sp. 8G7_MSG3316.</title>
        <authorList>
            <consortium name="The Broad Institute Genomics Platform"/>
            <consortium name="The Broad Institute Genomic Center for Infectious Diseases"/>
            <person name="Earl A."/>
            <person name="Manson A."/>
            <person name="Schwartman J."/>
            <person name="Gilmore M."/>
            <person name="Abouelleil A."/>
            <person name="Cao P."/>
            <person name="Chapman S."/>
            <person name="Cusick C."/>
            <person name="Shea T."/>
            <person name="Young S."/>
            <person name="Neafsey D."/>
            <person name="Nusbaum C."/>
            <person name="Birren B."/>
        </authorList>
    </citation>
    <scope>NUCLEOTIDE SEQUENCE [LARGE SCALE GENOMIC DNA]</scope>
    <source>
        <strain evidence="1 2">8G7_MSG3316</strain>
    </source>
</reference>
<dbReference type="Pfam" id="PF02391">
    <property type="entry name" value="MoaE"/>
    <property type="match status" value="1"/>
</dbReference>
<dbReference type="CDD" id="cd00756">
    <property type="entry name" value="MoaE"/>
    <property type="match status" value="1"/>
</dbReference>
<organism evidence="1 2">
    <name type="scientific">Candidatus Enterococcus testudinis</name>
    <dbReference type="NCBI Taxonomy" id="1834191"/>
    <lineage>
        <taxon>Bacteria</taxon>
        <taxon>Bacillati</taxon>
        <taxon>Bacillota</taxon>
        <taxon>Bacilli</taxon>
        <taxon>Lactobacillales</taxon>
        <taxon>Enterococcaceae</taxon>
        <taxon>Enterococcus</taxon>
    </lineage>
</organism>
<sequence length="129" mass="14785">MINVSLQDKKINTDQEIQHLKSPYKGAIVTFHGTVREWTDEVKTISITYTAYEKMAIREMINVSKEVWTEDTAITVIHRIGTLDPMDTAVFIGVAAPHRQEAFQICTHIIEELKVRVPIWKEECNATKS</sequence>
<gene>
    <name evidence="1" type="ORF">A5886_001062</name>
</gene>
<dbReference type="Proteomes" id="UP000195043">
    <property type="component" value="Unassembled WGS sequence"/>
</dbReference>
<dbReference type="Gene3D" id="3.90.1170.40">
    <property type="entry name" value="Molybdopterin biosynthesis MoaE subunit"/>
    <property type="match status" value="1"/>
</dbReference>
<name>A0A242A4M5_9ENTE</name>
<accession>A0A242A4M5</accession>
<dbReference type="SUPFAM" id="SSF54690">
    <property type="entry name" value="Molybdopterin synthase subunit MoaE"/>
    <property type="match status" value="1"/>
</dbReference>
<evidence type="ECO:0000313" key="1">
    <source>
        <dbReference type="EMBL" id="OTN75986.1"/>
    </source>
</evidence>
<dbReference type="InterPro" id="IPR003448">
    <property type="entry name" value="Mopterin_biosynth_MoaE"/>
</dbReference>
<dbReference type="EMBL" id="NGKU01000001">
    <property type="protein sequence ID" value="OTN75986.1"/>
    <property type="molecule type" value="Genomic_DNA"/>
</dbReference>
<dbReference type="InterPro" id="IPR036563">
    <property type="entry name" value="MoaE_sf"/>
</dbReference>
<dbReference type="AlphaFoldDB" id="A0A242A4M5"/>